<dbReference type="PANTHER" id="PTHR34477">
    <property type="entry name" value="UPF0213 PROTEIN YHBQ"/>
    <property type="match status" value="1"/>
</dbReference>
<gene>
    <name evidence="3" type="ORF">MBLL_00478</name>
    <name evidence="4" type="ORF">OICFNHDK_1574</name>
</gene>
<evidence type="ECO:0000256" key="1">
    <source>
        <dbReference type="ARBA" id="ARBA00007435"/>
    </source>
</evidence>
<evidence type="ECO:0000313" key="4">
    <source>
        <dbReference type="EMBL" id="GJD39121.1"/>
    </source>
</evidence>
<keyword evidence="5" id="KW-1185">Reference proteome</keyword>
<reference evidence="3" key="2">
    <citation type="submission" date="2019-12" db="EMBL/GenBank/DDBJ databases">
        <authorList>
            <person name="Cremers G."/>
        </authorList>
    </citation>
    <scope>NUCLEOTIDE SEQUENCE</scope>
    <source>
        <strain evidence="3">Mbul2</strain>
        <plasmid evidence="3">1</plasmid>
    </source>
</reference>
<dbReference type="EMBL" id="BPQF01000009">
    <property type="protein sequence ID" value="GJD39121.1"/>
    <property type="molecule type" value="Genomic_DNA"/>
</dbReference>
<organism evidence="3">
    <name type="scientific">Methylobacterium bullatum</name>
    <dbReference type="NCBI Taxonomy" id="570505"/>
    <lineage>
        <taxon>Bacteria</taxon>
        <taxon>Pseudomonadati</taxon>
        <taxon>Pseudomonadota</taxon>
        <taxon>Alphaproteobacteria</taxon>
        <taxon>Hyphomicrobiales</taxon>
        <taxon>Methylobacteriaceae</taxon>
        <taxon>Methylobacterium</taxon>
    </lineage>
</organism>
<dbReference type="InterPro" id="IPR000305">
    <property type="entry name" value="GIY-YIG_endonuc"/>
</dbReference>
<reference evidence="4" key="3">
    <citation type="submission" date="2021-08" db="EMBL/GenBank/DDBJ databases">
        <authorList>
            <person name="Tani A."/>
            <person name="Ola A."/>
            <person name="Ogura Y."/>
            <person name="Katsura K."/>
            <person name="Hayashi T."/>
        </authorList>
    </citation>
    <scope>NUCLEOTIDE SEQUENCE</scope>
    <source>
        <strain evidence="4">DSM 21893</strain>
    </source>
</reference>
<dbReference type="CDD" id="cd10456">
    <property type="entry name" value="GIY-YIG_UPF0213"/>
    <property type="match status" value="1"/>
</dbReference>
<dbReference type="SUPFAM" id="SSF82771">
    <property type="entry name" value="GIY-YIG endonuclease"/>
    <property type="match status" value="1"/>
</dbReference>
<name>A0A679JQP5_9HYPH</name>
<evidence type="ECO:0000313" key="3">
    <source>
        <dbReference type="EMBL" id="CAA2137070.1"/>
    </source>
</evidence>
<dbReference type="Gene3D" id="3.40.1440.10">
    <property type="entry name" value="GIY-YIG endonuclease"/>
    <property type="match status" value="1"/>
</dbReference>
<comment type="similarity">
    <text evidence="1">Belongs to the UPF0213 family.</text>
</comment>
<proteinExistence type="inferred from homology"/>
<accession>A0A679JQP5</accession>
<dbReference type="AlphaFoldDB" id="A0A679JQP5"/>
<keyword evidence="3" id="KW-0614">Plasmid</keyword>
<protein>
    <recommendedName>
        <fullName evidence="2">GIY-YIG domain-containing protein</fullName>
    </recommendedName>
</protein>
<geneLocation type="plasmid" evidence="3">
    <name>1</name>
</geneLocation>
<sequence>MAAFAYILRCADGSYYVGSARGETLDKRLGEHHAGTFQGYTSKRRPVVLVYAEEFERVTEAIAFERQVKGWSRAKKEALIASDWDALKYLSKRPAAQHLPDPPASS</sequence>
<dbReference type="PANTHER" id="PTHR34477:SF1">
    <property type="entry name" value="UPF0213 PROTEIN YHBQ"/>
    <property type="match status" value="1"/>
</dbReference>
<dbReference type="Proteomes" id="UP001055307">
    <property type="component" value="Unassembled WGS sequence"/>
</dbReference>
<dbReference type="RefSeq" id="WP_147830685.1">
    <property type="nucleotide sequence ID" value="NZ_BPQF01000009.1"/>
</dbReference>
<dbReference type="InterPro" id="IPR035901">
    <property type="entry name" value="GIY-YIG_endonuc_sf"/>
</dbReference>
<reference evidence="4" key="1">
    <citation type="journal article" date="2016" name="Front. Microbiol.">
        <title>Genome Sequence of the Piezophilic, Mesophilic Sulfate-Reducing Bacterium Desulfovibrio indicus J2T.</title>
        <authorList>
            <person name="Cao J."/>
            <person name="Maignien L."/>
            <person name="Shao Z."/>
            <person name="Alain K."/>
            <person name="Jebbar M."/>
        </authorList>
    </citation>
    <scope>NUCLEOTIDE SEQUENCE</scope>
    <source>
        <strain evidence="4">DSM 21893</strain>
    </source>
</reference>
<feature type="domain" description="GIY-YIG" evidence="2">
    <location>
        <begin position="1"/>
        <end position="78"/>
    </location>
</feature>
<dbReference type="Pfam" id="PF01541">
    <property type="entry name" value="GIY-YIG"/>
    <property type="match status" value="1"/>
</dbReference>
<evidence type="ECO:0000313" key="5">
    <source>
        <dbReference type="Proteomes" id="UP001055307"/>
    </source>
</evidence>
<dbReference type="PROSITE" id="PS50164">
    <property type="entry name" value="GIY_YIG"/>
    <property type="match status" value="1"/>
</dbReference>
<dbReference type="EMBL" id="LR743510">
    <property type="protein sequence ID" value="CAA2137070.1"/>
    <property type="molecule type" value="Genomic_DNA"/>
</dbReference>
<dbReference type="InterPro" id="IPR050190">
    <property type="entry name" value="UPF0213_domain"/>
</dbReference>
<evidence type="ECO:0000259" key="2">
    <source>
        <dbReference type="PROSITE" id="PS50164"/>
    </source>
</evidence>